<evidence type="ECO:0000256" key="3">
    <source>
        <dbReference type="ARBA" id="ARBA00022525"/>
    </source>
</evidence>
<dbReference type="PROSITE" id="PS00799">
    <property type="entry name" value="GRANULINS"/>
    <property type="match status" value="2"/>
</dbReference>
<evidence type="ECO:0000313" key="8">
    <source>
        <dbReference type="Proteomes" id="UP001497382"/>
    </source>
</evidence>
<keyword evidence="5" id="KW-0732">Signal</keyword>
<evidence type="ECO:0000313" key="7">
    <source>
        <dbReference type="EMBL" id="CAL1289137.1"/>
    </source>
</evidence>
<evidence type="ECO:0000256" key="2">
    <source>
        <dbReference type="ARBA" id="ARBA00010093"/>
    </source>
</evidence>
<dbReference type="InterPro" id="IPR039036">
    <property type="entry name" value="Granulin_fam"/>
</dbReference>
<dbReference type="SUPFAM" id="SSF57277">
    <property type="entry name" value="Granulin repeat"/>
    <property type="match status" value="1"/>
</dbReference>
<dbReference type="EMBL" id="CAXIEN010000243">
    <property type="protein sequence ID" value="CAL1289137.1"/>
    <property type="molecule type" value="Genomic_DNA"/>
</dbReference>
<reference evidence="7 8" key="1">
    <citation type="submission" date="2024-04" db="EMBL/GenBank/DDBJ databases">
        <authorList>
            <person name="Rising A."/>
            <person name="Reimegard J."/>
            <person name="Sonavane S."/>
            <person name="Akerstrom W."/>
            <person name="Nylinder S."/>
            <person name="Hedman E."/>
            <person name="Kallberg Y."/>
        </authorList>
    </citation>
    <scope>NUCLEOTIDE SEQUENCE [LARGE SCALE GENOMIC DNA]</scope>
</reference>
<protein>
    <recommendedName>
        <fullName evidence="6">Granulins domain-containing protein</fullName>
    </recommendedName>
</protein>
<evidence type="ECO:0000256" key="1">
    <source>
        <dbReference type="ARBA" id="ARBA00004613"/>
    </source>
</evidence>
<feature type="domain" description="Granulins" evidence="6">
    <location>
        <begin position="52"/>
        <end position="65"/>
    </location>
</feature>
<dbReference type="PANTHER" id="PTHR12274:SF3">
    <property type="entry name" value="PROGRANULIN"/>
    <property type="match status" value="1"/>
</dbReference>
<dbReference type="Proteomes" id="UP001497382">
    <property type="component" value="Unassembled WGS sequence"/>
</dbReference>
<dbReference type="AlphaFoldDB" id="A0AAV2AZ76"/>
<accession>A0AAV2AZ76</accession>
<dbReference type="PANTHER" id="PTHR12274">
    <property type="entry name" value="GRANULIN"/>
    <property type="match status" value="1"/>
</dbReference>
<sequence length="183" mass="19633">MRFFVALVFSIALCSVYGDDCPEGLCDSTETCCDGPSAGLYGCCPEPNAVCCSDGLHCCPQNTVCNLAAGTCDDQQGVRLPFIHRKRVIDPPAQKPKAASLNLANKLEVIYCPGGVYYCQDGTTCCQLPTGQYGCCPYPNAMCCQDRIHCCPSGTHCDSTSTYCLQGSNRYASLLKLPAFPIH</sequence>
<proteinExistence type="inferred from homology"/>
<name>A0AAV2AZ76_9ARAC</name>
<feature type="chain" id="PRO_5043729681" description="Granulins domain-containing protein" evidence="5">
    <location>
        <begin position="19"/>
        <end position="183"/>
    </location>
</feature>
<evidence type="ECO:0000256" key="5">
    <source>
        <dbReference type="SAM" id="SignalP"/>
    </source>
</evidence>
<dbReference type="InterPro" id="IPR037277">
    <property type="entry name" value="Granulin_sf"/>
</dbReference>
<dbReference type="Gene3D" id="2.10.25.160">
    <property type="entry name" value="Granulin"/>
    <property type="match status" value="2"/>
</dbReference>
<dbReference type="GO" id="GO:0005576">
    <property type="term" value="C:extracellular region"/>
    <property type="evidence" value="ECO:0007669"/>
    <property type="project" value="UniProtKB-SubCell"/>
</dbReference>
<keyword evidence="8" id="KW-1185">Reference proteome</keyword>
<comment type="caution">
    <text evidence="7">The sequence shown here is derived from an EMBL/GenBank/DDBJ whole genome shotgun (WGS) entry which is preliminary data.</text>
</comment>
<keyword evidence="4" id="KW-1015">Disulfide bond</keyword>
<dbReference type="SMART" id="SM00277">
    <property type="entry name" value="GRAN"/>
    <property type="match status" value="2"/>
</dbReference>
<organism evidence="7 8">
    <name type="scientific">Larinioides sclopetarius</name>
    <dbReference type="NCBI Taxonomy" id="280406"/>
    <lineage>
        <taxon>Eukaryota</taxon>
        <taxon>Metazoa</taxon>
        <taxon>Ecdysozoa</taxon>
        <taxon>Arthropoda</taxon>
        <taxon>Chelicerata</taxon>
        <taxon>Arachnida</taxon>
        <taxon>Araneae</taxon>
        <taxon>Araneomorphae</taxon>
        <taxon>Entelegynae</taxon>
        <taxon>Araneoidea</taxon>
        <taxon>Araneidae</taxon>
        <taxon>Larinioides</taxon>
    </lineage>
</organism>
<dbReference type="InterPro" id="IPR000118">
    <property type="entry name" value="Granulin"/>
</dbReference>
<comment type="subcellular location">
    <subcellularLocation>
        <location evidence="1">Secreted</location>
    </subcellularLocation>
</comment>
<keyword evidence="3" id="KW-0964">Secreted</keyword>
<dbReference type="Pfam" id="PF00396">
    <property type="entry name" value="Granulin"/>
    <property type="match status" value="2"/>
</dbReference>
<feature type="signal peptide" evidence="5">
    <location>
        <begin position="1"/>
        <end position="18"/>
    </location>
</feature>
<comment type="similarity">
    <text evidence="2">Belongs to the granulin family.</text>
</comment>
<evidence type="ECO:0000259" key="6">
    <source>
        <dbReference type="PROSITE" id="PS00799"/>
    </source>
</evidence>
<gene>
    <name evidence="7" type="ORF">LARSCL_LOCUS15760</name>
</gene>
<feature type="domain" description="Granulins" evidence="6">
    <location>
        <begin position="144"/>
        <end position="157"/>
    </location>
</feature>
<evidence type="ECO:0000256" key="4">
    <source>
        <dbReference type="ARBA" id="ARBA00023157"/>
    </source>
</evidence>